<dbReference type="AlphaFoldDB" id="A5DVK9"/>
<dbReference type="KEGG" id="lel:PVL30_001365"/>
<evidence type="ECO:0000256" key="4">
    <source>
        <dbReference type="ARBA" id="ARBA00023242"/>
    </source>
</evidence>
<dbReference type="PANTHER" id="PTHR48225:SF7">
    <property type="entry name" value="MEIOSIS-SPECIFIC PROTEIN HOP1"/>
    <property type="match status" value="1"/>
</dbReference>
<dbReference type="Gene3D" id="3.30.900.10">
    <property type="entry name" value="HORMA domain"/>
    <property type="match status" value="1"/>
</dbReference>
<accession>A5DVK9</accession>
<dbReference type="GO" id="GO:0005634">
    <property type="term" value="C:nucleus"/>
    <property type="evidence" value="ECO:0007669"/>
    <property type="project" value="UniProtKB-SubCell"/>
</dbReference>
<dbReference type="GO" id="GO:0051598">
    <property type="term" value="P:meiotic recombination checkpoint signaling"/>
    <property type="evidence" value="ECO:0007669"/>
    <property type="project" value="TreeGrafter"/>
</dbReference>
<dbReference type="InterPro" id="IPR051294">
    <property type="entry name" value="HORMA_MeioticProgression"/>
</dbReference>
<dbReference type="eggNOG" id="KOG4652">
    <property type="taxonomic scope" value="Eukaryota"/>
</dbReference>
<dbReference type="InParanoid" id="A5DVK9"/>
<dbReference type="SUPFAM" id="SSF56019">
    <property type="entry name" value="The spindle assembly checkpoint protein mad2"/>
    <property type="match status" value="1"/>
</dbReference>
<sequence>MQVQEYKQTVTTKESQLLIHELISVSIYCITFLRDIFSEDHYIDAKYYNEKKPKPDSNFIRTKKLRSGIDSQTDMLIKCIEEGIKAAIEKQFLKAVQFSIYLSKDHPEQAIESYVFSIDYDTNLLSISLGLSSRFSDSKTSICELQDSDSVIAQIQTMIRKLIVLSQSFDFLPPEKFVSIRLLFNENCPDDYQPQFFQDASMLPAVTLRVDNENQMSDLGEIDTGKNQVKLNVFADSKSAHSVLVVDPFDFIDDGIDNSDASGTCIATDYSNNNEIHVGADVDVDVDVDVEVDVPVSSLHLDSFLDTHKSDAVITQSLRTYTQEQSHCQKCHTSLNPVEYGYDKPIKRPFACYKCMLNDEISSELMLLMKIRLVWHYLLNNGFPDTEKLLQKTGIDVWDAGNAVNAELVRNVFNCLFLQLLLLVTTNVAFKPNSAEFEPGMGEFCPPVEGILDNNGITLTKGKSYNVSFVPQLCKKFYFLTYDKSLDKIYFPNFQMHRIDLVKKTLEKFKALVTTAITVRAPNVGSRNFNSEIADSQPLLGAITMLHRRQLVLNTVKQSPEDQTTRPCQSLEKVRACASPENIVQSLRKRVSSPEATTELSFQDSLGFLSQQLQQLQQDVTFISPVKLDELKCEIEAEKDHTFSVARDGEQWRKRRKISINKKCWQ</sequence>
<dbReference type="InterPro" id="IPR036570">
    <property type="entry name" value="HORMA_dom_sf"/>
</dbReference>
<evidence type="ECO:0000259" key="6">
    <source>
        <dbReference type="PROSITE" id="PS50815"/>
    </source>
</evidence>
<evidence type="ECO:0000256" key="2">
    <source>
        <dbReference type="ARBA" id="ARBA00004286"/>
    </source>
</evidence>
<dbReference type="InterPro" id="IPR003511">
    <property type="entry name" value="HORMA_dom"/>
</dbReference>
<feature type="domain" description="HORMA" evidence="6">
    <location>
        <begin position="13"/>
        <end position="233"/>
    </location>
</feature>
<dbReference type="Pfam" id="PF02301">
    <property type="entry name" value="HORMA"/>
    <property type="match status" value="1"/>
</dbReference>
<protein>
    <recommendedName>
        <fullName evidence="6">HORMA domain-containing protein</fullName>
    </recommendedName>
</protein>
<evidence type="ECO:0000256" key="1">
    <source>
        <dbReference type="ARBA" id="ARBA00004123"/>
    </source>
</evidence>
<dbReference type="OMA" id="LYCISYL"/>
<gene>
    <name evidence="7" type="ORF">LELG_01395</name>
</gene>
<keyword evidence="5" id="KW-0469">Meiosis</keyword>
<keyword evidence="8" id="KW-1185">Reference proteome</keyword>
<organism evidence="7 8">
    <name type="scientific">Lodderomyces elongisporus (strain ATCC 11503 / CBS 2605 / JCM 1781 / NBRC 1676 / NRRL YB-4239)</name>
    <name type="common">Yeast</name>
    <name type="synonym">Saccharomyces elongisporus</name>
    <dbReference type="NCBI Taxonomy" id="379508"/>
    <lineage>
        <taxon>Eukaryota</taxon>
        <taxon>Fungi</taxon>
        <taxon>Dikarya</taxon>
        <taxon>Ascomycota</taxon>
        <taxon>Saccharomycotina</taxon>
        <taxon>Pichiomycetes</taxon>
        <taxon>Debaryomycetaceae</taxon>
        <taxon>Candida/Lodderomyces clade</taxon>
        <taxon>Lodderomyces</taxon>
    </lineage>
</organism>
<dbReference type="Proteomes" id="UP000001996">
    <property type="component" value="Unassembled WGS sequence"/>
</dbReference>
<evidence type="ECO:0000313" key="8">
    <source>
        <dbReference type="Proteomes" id="UP000001996"/>
    </source>
</evidence>
<keyword evidence="4" id="KW-0539">Nucleus</keyword>
<dbReference type="GO" id="GO:0005694">
    <property type="term" value="C:chromosome"/>
    <property type="evidence" value="ECO:0007669"/>
    <property type="project" value="UniProtKB-SubCell"/>
</dbReference>
<dbReference type="FunCoup" id="A5DVK9">
    <property type="interactions" value="72"/>
</dbReference>
<dbReference type="PROSITE" id="PS50815">
    <property type="entry name" value="HORMA"/>
    <property type="match status" value="1"/>
</dbReference>
<dbReference type="OrthoDB" id="1928087at2759"/>
<evidence type="ECO:0000256" key="3">
    <source>
        <dbReference type="ARBA" id="ARBA00022454"/>
    </source>
</evidence>
<dbReference type="InterPro" id="IPR006594">
    <property type="entry name" value="LisH"/>
</dbReference>
<dbReference type="STRING" id="379508.A5DVK9"/>
<reference evidence="7 8" key="1">
    <citation type="journal article" date="2009" name="Nature">
        <title>Evolution of pathogenicity and sexual reproduction in eight Candida genomes.</title>
        <authorList>
            <person name="Butler G."/>
            <person name="Rasmussen M.D."/>
            <person name="Lin M.F."/>
            <person name="Santos M.A."/>
            <person name="Sakthikumar S."/>
            <person name="Munro C.A."/>
            <person name="Rheinbay E."/>
            <person name="Grabherr M."/>
            <person name="Forche A."/>
            <person name="Reedy J.L."/>
            <person name="Agrafioti I."/>
            <person name="Arnaud M.B."/>
            <person name="Bates S."/>
            <person name="Brown A.J."/>
            <person name="Brunke S."/>
            <person name="Costanzo M.C."/>
            <person name="Fitzpatrick D.A."/>
            <person name="de Groot P.W."/>
            <person name="Harris D."/>
            <person name="Hoyer L.L."/>
            <person name="Hube B."/>
            <person name="Klis F.M."/>
            <person name="Kodira C."/>
            <person name="Lennard N."/>
            <person name="Logue M.E."/>
            <person name="Martin R."/>
            <person name="Neiman A.M."/>
            <person name="Nikolaou E."/>
            <person name="Quail M.A."/>
            <person name="Quinn J."/>
            <person name="Santos M.C."/>
            <person name="Schmitzberger F.F."/>
            <person name="Sherlock G."/>
            <person name="Shah P."/>
            <person name="Silverstein K.A."/>
            <person name="Skrzypek M.S."/>
            <person name="Soll D."/>
            <person name="Staggs R."/>
            <person name="Stansfield I."/>
            <person name="Stumpf M.P."/>
            <person name="Sudbery P.E."/>
            <person name="Srikantha T."/>
            <person name="Zeng Q."/>
            <person name="Berman J."/>
            <person name="Berriman M."/>
            <person name="Heitman J."/>
            <person name="Gow N.A."/>
            <person name="Lorenz M.C."/>
            <person name="Birren B.W."/>
            <person name="Kellis M."/>
            <person name="Cuomo C.A."/>
        </authorList>
    </citation>
    <scope>NUCLEOTIDE SEQUENCE [LARGE SCALE GENOMIC DNA]</scope>
    <source>
        <strain evidence="8">ATCC 11503 / BCRC 21390 / CBS 2605 / JCM 1781 / NBRC 1676 / NRRL YB-4239</strain>
    </source>
</reference>
<dbReference type="PANTHER" id="PTHR48225">
    <property type="entry name" value="HORMA DOMAIN-CONTAINING PROTEIN 1"/>
    <property type="match status" value="1"/>
</dbReference>
<comment type="subcellular location">
    <subcellularLocation>
        <location evidence="2">Chromosome</location>
    </subcellularLocation>
    <subcellularLocation>
        <location evidence="1">Nucleus</location>
    </subcellularLocation>
</comment>
<dbReference type="HOGENOM" id="CLU_449757_0_0_1"/>
<keyword evidence="3" id="KW-0158">Chromosome</keyword>
<dbReference type="GeneID" id="5234468"/>
<name>A5DVK9_LODEL</name>
<dbReference type="GO" id="GO:0007130">
    <property type="term" value="P:synaptonemal complex assembly"/>
    <property type="evidence" value="ECO:0007669"/>
    <property type="project" value="TreeGrafter"/>
</dbReference>
<evidence type="ECO:0000256" key="5">
    <source>
        <dbReference type="ARBA" id="ARBA00023254"/>
    </source>
</evidence>
<dbReference type="VEuPathDB" id="FungiDB:LELG_01395"/>
<dbReference type="EMBL" id="CH981525">
    <property type="protein sequence ID" value="EDK43217.1"/>
    <property type="molecule type" value="Genomic_DNA"/>
</dbReference>
<dbReference type="PROSITE" id="PS50896">
    <property type="entry name" value="LISH"/>
    <property type="match status" value="1"/>
</dbReference>
<evidence type="ECO:0000313" key="7">
    <source>
        <dbReference type="EMBL" id="EDK43217.1"/>
    </source>
</evidence>
<proteinExistence type="predicted"/>